<evidence type="ECO:0000256" key="5">
    <source>
        <dbReference type="ARBA" id="ARBA00023242"/>
    </source>
</evidence>
<proteinExistence type="predicted"/>
<dbReference type="PANTHER" id="PTHR31072:SF264">
    <property type="entry name" value="TCP DOMAIN-CONTAINING PROTEIN"/>
    <property type="match status" value="1"/>
</dbReference>
<evidence type="ECO:0000259" key="7">
    <source>
        <dbReference type="PROSITE" id="PS51369"/>
    </source>
</evidence>
<feature type="region of interest" description="Disordered" evidence="6">
    <location>
        <begin position="211"/>
        <end position="231"/>
    </location>
</feature>
<dbReference type="InterPro" id="IPR017887">
    <property type="entry name" value="TF_TCP_subgr"/>
</dbReference>
<organism evidence="8 9">
    <name type="scientific">Penstemon smallii</name>
    <dbReference type="NCBI Taxonomy" id="265156"/>
    <lineage>
        <taxon>Eukaryota</taxon>
        <taxon>Viridiplantae</taxon>
        <taxon>Streptophyta</taxon>
        <taxon>Embryophyta</taxon>
        <taxon>Tracheophyta</taxon>
        <taxon>Spermatophyta</taxon>
        <taxon>Magnoliopsida</taxon>
        <taxon>eudicotyledons</taxon>
        <taxon>Gunneridae</taxon>
        <taxon>Pentapetalae</taxon>
        <taxon>asterids</taxon>
        <taxon>lamiids</taxon>
        <taxon>Lamiales</taxon>
        <taxon>Plantaginaceae</taxon>
        <taxon>Cheloneae</taxon>
        <taxon>Penstemon</taxon>
    </lineage>
</organism>
<feature type="region of interest" description="Disordered" evidence="6">
    <location>
        <begin position="1"/>
        <end position="28"/>
    </location>
</feature>
<feature type="compositionally biased region" description="Basic and acidic residues" evidence="6">
    <location>
        <begin position="221"/>
        <end position="231"/>
    </location>
</feature>
<keyword evidence="9" id="KW-1185">Reference proteome</keyword>
<dbReference type="AlphaFoldDB" id="A0ABD3SYN3"/>
<accession>A0ABD3SYN3</accession>
<dbReference type="PROSITE" id="PS51369">
    <property type="entry name" value="TCP"/>
    <property type="match status" value="1"/>
</dbReference>
<sequence>MDPKDLPQSSNHKNSNMDVELNKPTEIKNSHIVINSESKLAPKRTSNKDRHIKVEGRGRRIRMPALCAARIFQLTKELGHKSDGETIQWLLQQSEPSIIAATGTGTLPASALPTSGTSISQQGSSLSSGIHQIIGGDIGRSHVGSSTGLWPPGLSMVTDQSCSSYLQKIGFSGFDLTSGNIGPMSFSPGLELGLSQDGPIGFLGQLYQQMGQSRVVQQQPDSKDDSQEAGH</sequence>
<keyword evidence="4" id="KW-0804">Transcription</keyword>
<evidence type="ECO:0000256" key="2">
    <source>
        <dbReference type="ARBA" id="ARBA00023015"/>
    </source>
</evidence>
<comment type="caution">
    <text evidence="8">The sequence shown here is derived from an EMBL/GenBank/DDBJ whole genome shotgun (WGS) entry which is preliminary data.</text>
</comment>
<evidence type="ECO:0000313" key="8">
    <source>
        <dbReference type="EMBL" id="KAL3829465.1"/>
    </source>
</evidence>
<dbReference type="PANTHER" id="PTHR31072">
    <property type="entry name" value="TRANSCRIPTION FACTOR TCP4-RELATED"/>
    <property type="match status" value="1"/>
</dbReference>
<evidence type="ECO:0000256" key="1">
    <source>
        <dbReference type="ARBA" id="ARBA00004123"/>
    </source>
</evidence>
<name>A0ABD3SYN3_9LAMI</name>
<evidence type="ECO:0000256" key="3">
    <source>
        <dbReference type="ARBA" id="ARBA00023125"/>
    </source>
</evidence>
<dbReference type="GO" id="GO:0003677">
    <property type="term" value="F:DNA binding"/>
    <property type="evidence" value="ECO:0007669"/>
    <property type="project" value="UniProtKB-KW"/>
</dbReference>
<dbReference type="EMBL" id="JBJXBP010000005">
    <property type="protein sequence ID" value="KAL3829465.1"/>
    <property type="molecule type" value="Genomic_DNA"/>
</dbReference>
<feature type="compositionally biased region" description="Polar residues" evidence="6">
    <location>
        <begin position="7"/>
        <end position="17"/>
    </location>
</feature>
<evidence type="ECO:0000256" key="6">
    <source>
        <dbReference type="SAM" id="MobiDB-lite"/>
    </source>
</evidence>
<evidence type="ECO:0000256" key="4">
    <source>
        <dbReference type="ARBA" id="ARBA00023163"/>
    </source>
</evidence>
<keyword evidence="3" id="KW-0238">DNA-binding</keyword>
<keyword evidence="2" id="KW-0805">Transcription regulation</keyword>
<dbReference type="InterPro" id="IPR005333">
    <property type="entry name" value="Transcription_factor_TCP"/>
</dbReference>
<dbReference type="Proteomes" id="UP001634393">
    <property type="component" value="Unassembled WGS sequence"/>
</dbReference>
<dbReference type="Pfam" id="PF03634">
    <property type="entry name" value="TCP"/>
    <property type="match status" value="1"/>
</dbReference>
<dbReference type="GO" id="GO:0005634">
    <property type="term" value="C:nucleus"/>
    <property type="evidence" value="ECO:0007669"/>
    <property type="project" value="UniProtKB-SubCell"/>
</dbReference>
<comment type="subcellular location">
    <subcellularLocation>
        <location evidence="1">Nucleus</location>
    </subcellularLocation>
</comment>
<protein>
    <recommendedName>
        <fullName evidence="7">TCP domain-containing protein</fullName>
    </recommendedName>
</protein>
<feature type="domain" description="TCP" evidence="7">
    <location>
        <begin position="47"/>
        <end position="101"/>
    </location>
</feature>
<reference evidence="8 9" key="1">
    <citation type="submission" date="2024-12" db="EMBL/GenBank/DDBJ databases">
        <title>The unique morphological basis and parallel evolutionary history of personate flowers in Penstemon.</title>
        <authorList>
            <person name="Depatie T.H."/>
            <person name="Wessinger C.A."/>
        </authorList>
    </citation>
    <scope>NUCLEOTIDE SEQUENCE [LARGE SCALE GENOMIC DNA]</scope>
    <source>
        <strain evidence="8">WTNN_2</strain>
        <tissue evidence="8">Leaf</tissue>
    </source>
</reference>
<gene>
    <name evidence="8" type="ORF">ACJIZ3_018267</name>
</gene>
<keyword evidence="5" id="KW-0539">Nucleus</keyword>
<evidence type="ECO:0000313" key="9">
    <source>
        <dbReference type="Proteomes" id="UP001634393"/>
    </source>
</evidence>